<feature type="transmembrane region" description="Helical" evidence="6">
    <location>
        <begin position="94"/>
        <end position="115"/>
    </location>
</feature>
<evidence type="ECO:0000256" key="6">
    <source>
        <dbReference type="RuleBase" id="RU365102"/>
    </source>
</evidence>
<feature type="transmembrane region" description="Helical" evidence="6">
    <location>
        <begin position="327"/>
        <end position="346"/>
    </location>
</feature>
<keyword evidence="4 6" id="KW-1133">Transmembrane helix</keyword>
<proteinExistence type="inferred from homology"/>
<dbReference type="PROSITE" id="PS01214">
    <property type="entry name" value="UPF0016"/>
    <property type="match status" value="1"/>
</dbReference>
<dbReference type="GO" id="GO:0005384">
    <property type="term" value="F:manganese ion transmembrane transporter activity"/>
    <property type="evidence" value="ECO:0007669"/>
    <property type="project" value="TreeGrafter"/>
</dbReference>
<dbReference type="PANTHER" id="PTHR12608:SF7">
    <property type="entry name" value="PROTEIN PAM71-HOMOLOG, CHLOROPLASTIC"/>
    <property type="match status" value="1"/>
</dbReference>
<reference evidence="7" key="1">
    <citation type="submission" date="2015-08" db="EMBL/GenBank/DDBJ databases">
        <authorList>
            <person name="Babu N.S."/>
            <person name="Beckwith C.J."/>
            <person name="Beseler K.G."/>
            <person name="Brison A."/>
            <person name="Carone J.V."/>
            <person name="Caskin T.P."/>
            <person name="Diamond M."/>
            <person name="Durham M.E."/>
            <person name="Foxe J.M."/>
            <person name="Go M."/>
            <person name="Henderson B.A."/>
            <person name="Jones I.B."/>
            <person name="McGettigan J.A."/>
            <person name="Micheletti S.J."/>
            <person name="Nasrallah M.E."/>
            <person name="Ortiz D."/>
            <person name="Piller C.R."/>
            <person name="Privatt S.R."/>
            <person name="Schneider S.L."/>
            <person name="Sharp S."/>
            <person name="Smith T.C."/>
            <person name="Stanton J.D."/>
            <person name="Ullery H.E."/>
            <person name="Wilson R.J."/>
            <person name="Serrano M.G."/>
            <person name="Buck G."/>
            <person name="Lee V."/>
            <person name="Wang Y."/>
            <person name="Carvalho R."/>
            <person name="Voegtly L."/>
            <person name="Shi R."/>
            <person name="Duckworth R."/>
            <person name="Johnson A."/>
            <person name="Loviza R."/>
            <person name="Walstead R."/>
            <person name="Shah Z."/>
            <person name="Kiflezghi M."/>
            <person name="Wade K."/>
            <person name="Ball S.L."/>
            <person name="Bradley K.W."/>
            <person name="Asai D.J."/>
            <person name="Bowman C.A."/>
            <person name="Russell D.A."/>
            <person name="Pope W.H."/>
            <person name="Jacobs-Sera D."/>
            <person name="Hendrix R.W."/>
            <person name="Hatfull G.F."/>
        </authorList>
    </citation>
    <scope>NUCLEOTIDE SEQUENCE</scope>
</reference>
<dbReference type="GO" id="GO:0015085">
    <property type="term" value="F:calcium ion transmembrane transporter activity"/>
    <property type="evidence" value="ECO:0007669"/>
    <property type="project" value="TreeGrafter"/>
</dbReference>
<protein>
    <recommendedName>
        <fullName evidence="6">GDT1 family protein</fullName>
    </recommendedName>
</protein>
<evidence type="ECO:0000313" key="7">
    <source>
        <dbReference type="EMBL" id="JAT69252.1"/>
    </source>
</evidence>
<comment type="similarity">
    <text evidence="2 6">Belongs to the GDT1 family.</text>
</comment>
<dbReference type="AlphaFoldDB" id="A0A1D1ZQJ1"/>
<dbReference type="InterPro" id="IPR001727">
    <property type="entry name" value="GDT1-like"/>
</dbReference>
<evidence type="ECO:0000256" key="5">
    <source>
        <dbReference type="ARBA" id="ARBA00023136"/>
    </source>
</evidence>
<organism evidence="7">
    <name type="scientific">Auxenochlorella protothecoides</name>
    <name type="common">Green microalga</name>
    <name type="synonym">Chlorella protothecoides</name>
    <dbReference type="NCBI Taxonomy" id="3075"/>
    <lineage>
        <taxon>Eukaryota</taxon>
        <taxon>Viridiplantae</taxon>
        <taxon>Chlorophyta</taxon>
        <taxon>core chlorophytes</taxon>
        <taxon>Trebouxiophyceae</taxon>
        <taxon>Chlorellales</taxon>
        <taxon>Chlorellaceae</taxon>
        <taxon>Auxenochlorella</taxon>
    </lineage>
</organism>
<dbReference type="EMBL" id="GDKF01009370">
    <property type="protein sequence ID" value="JAT69252.1"/>
    <property type="molecule type" value="Transcribed_RNA"/>
</dbReference>
<comment type="subcellular location">
    <subcellularLocation>
        <location evidence="1 6">Membrane</location>
        <topology evidence="1 6">Multi-pass membrane protein</topology>
    </subcellularLocation>
</comment>
<evidence type="ECO:0000256" key="3">
    <source>
        <dbReference type="ARBA" id="ARBA00022692"/>
    </source>
</evidence>
<name>A0A1D1ZQJ1_AUXPR</name>
<dbReference type="GO" id="GO:0032472">
    <property type="term" value="P:Golgi calcium ion transport"/>
    <property type="evidence" value="ECO:0007669"/>
    <property type="project" value="TreeGrafter"/>
</dbReference>
<feature type="transmembrane region" description="Helical" evidence="6">
    <location>
        <begin position="207"/>
        <end position="226"/>
    </location>
</feature>
<dbReference type="GO" id="GO:0032468">
    <property type="term" value="P:Golgi calcium ion homeostasis"/>
    <property type="evidence" value="ECO:0007669"/>
    <property type="project" value="TreeGrafter"/>
</dbReference>
<evidence type="ECO:0000256" key="4">
    <source>
        <dbReference type="ARBA" id="ARBA00022989"/>
    </source>
</evidence>
<dbReference type="GO" id="GO:0005794">
    <property type="term" value="C:Golgi apparatus"/>
    <property type="evidence" value="ECO:0007669"/>
    <property type="project" value="TreeGrafter"/>
</dbReference>
<keyword evidence="3 6" id="KW-0812">Transmembrane</keyword>
<feature type="transmembrane region" description="Helical" evidence="6">
    <location>
        <begin position="135"/>
        <end position="153"/>
    </location>
</feature>
<feature type="transmembrane region" description="Helical" evidence="6">
    <location>
        <begin position="174"/>
        <end position="195"/>
    </location>
</feature>
<dbReference type="GO" id="GO:0009507">
    <property type="term" value="C:chloroplast"/>
    <property type="evidence" value="ECO:0007669"/>
    <property type="project" value="TreeGrafter"/>
</dbReference>
<evidence type="ECO:0000256" key="1">
    <source>
        <dbReference type="ARBA" id="ARBA00004141"/>
    </source>
</evidence>
<dbReference type="GO" id="GO:0016020">
    <property type="term" value="C:membrane"/>
    <property type="evidence" value="ECO:0007669"/>
    <property type="project" value="UniProtKB-SubCell"/>
</dbReference>
<sequence>MALAVFHSTPCVRHSLTQRNAPLTRLPFRSSFVVCRRAALLPDKVSRSRKAASQGVKSSAWASPRGTHIHTRATLSGSGPSSSASDAELPTRNLPGVVALLVLGALGVVGYRWLFQSEVGSAWLEATRTALARSGFARSGFLAAFSLIFTSELGDKTFFIAAMLAMRLGKAISFVGSLLALSLMTAISVGIGYVVKRVPASIETTEFLGQWLGAALLAFFGIRTLLDAWQSEEKRADEEKDAEKSLDVAVQTGKISARGSWRGILEVASLIFVAEWGDRSMLATIALGAVQAPWGVAGGAVAGHAAATLIAVTAGALLSRHVSEKTVGYTSGILFLVFAAATALNLF</sequence>
<keyword evidence="5 6" id="KW-0472">Membrane</keyword>
<dbReference type="InterPro" id="IPR049555">
    <property type="entry name" value="GDT1-like_CS"/>
</dbReference>
<dbReference type="PANTHER" id="PTHR12608">
    <property type="entry name" value="TRANSMEMBRANE PROTEIN HTP-1 RELATED"/>
    <property type="match status" value="1"/>
</dbReference>
<gene>
    <name evidence="7" type="ORF">g.75</name>
</gene>
<dbReference type="Pfam" id="PF01169">
    <property type="entry name" value="GDT1"/>
    <property type="match status" value="2"/>
</dbReference>
<evidence type="ECO:0000256" key="2">
    <source>
        <dbReference type="ARBA" id="ARBA00009190"/>
    </source>
</evidence>
<accession>A0A1D1ZQJ1</accession>